<name>A0A5E4V3W5_9BURK</name>
<sequence length="45" mass="4888">MMTLCFTVHGNHGYTMGAQHAFNETQFVPGSGQYGEAVWGNALRA</sequence>
<proteinExistence type="predicted"/>
<protein>
    <submittedName>
        <fullName evidence="1">Uncharacterized protein</fullName>
    </submittedName>
</protein>
<reference evidence="1 2" key="1">
    <citation type="submission" date="2019-08" db="EMBL/GenBank/DDBJ databases">
        <authorList>
            <person name="Peeters C."/>
        </authorList>
    </citation>
    <scope>NUCLEOTIDE SEQUENCE [LARGE SCALE GENOMIC DNA]</scope>
    <source>
        <strain evidence="1 2">LMG 31111</strain>
    </source>
</reference>
<dbReference type="AlphaFoldDB" id="A0A5E4V3W5"/>
<evidence type="ECO:0000313" key="2">
    <source>
        <dbReference type="Proteomes" id="UP000383971"/>
    </source>
</evidence>
<dbReference type="EMBL" id="CABPSE010000007">
    <property type="protein sequence ID" value="VVE06938.1"/>
    <property type="molecule type" value="Genomic_DNA"/>
</dbReference>
<organism evidence="1 2">
    <name type="scientific">Pandoraea communis</name>
    <dbReference type="NCBI Taxonomy" id="2508297"/>
    <lineage>
        <taxon>Bacteria</taxon>
        <taxon>Pseudomonadati</taxon>
        <taxon>Pseudomonadota</taxon>
        <taxon>Betaproteobacteria</taxon>
        <taxon>Burkholderiales</taxon>
        <taxon>Burkholderiaceae</taxon>
        <taxon>Pandoraea</taxon>
    </lineage>
</organism>
<keyword evidence="2" id="KW-1185">Reference proteome</keyword>
<evidence type="ECO:0000313" key="1">
    <source>
        <dbReference type="EMBL" id="VVE06938.1"/>
    </source>
</evidence>
<gene>
    <name evidence="1" type="ORF">PCO31111_02448</name>
</gene>
<dbReference type="Proteomes" id="UP000383971">
    <property type="component" value="Unassembled WGS sequence"/>
</dbReference>
<accession>A0A5E4V3W5</accession>